<dbReference type="RefSeq" id="WP_311581137.1">
    <property type="nucleotide sequence ID" value="NZ_JAVRIF010000004.1"/>
</dbReference>
<dbReference type="PANTHER" id="PTHR43442:SF3">
    <property type="entry name" value="GLUCONOKINASE-RELATED"/>
    <property type="match status" value="1"/>
</dbReference>
<dbReference type="InterPro" id="IPR027417">
    <property type="entry name" value="P-loop_NTPase"/>
</dbReference>
<evidence type="ECO:0000256" key="1">
    <source>
        <dbReference type="ARBA" id="ARBA00004761"/>
    </source>
</evidence>
<comment type="similarity">
    <text evidence="2 9">Belongs to the gluconokinase GntK/GntV family.</text>
</comment>
<comment type="pathway">
    <text evidence="1">Carbohydrate acid metabolism.</text>
</comment>
<evidence type="ECO:0000256" key="3">
    <source>
        <dbReference type="ARBA" id="ARBA00012054"/>
    </source>
</evidence>
<dbReference type="SUPFAM" id="SSF52540">
    <property type="entry name" value="P-loop containing nucleoside triphosphate hydrolases"/>
    <property type="match status" value="1"/>
</dbReference>
<name>A0ABU3A1U2_9GAMM</name>
<dbReference type="EC" id="2.7.1.12" evidence="3 9"/>
<dbReference type="PANTHER" id="PTHR43442">
    <property type="entry name" value="GLUCONOKINASE-RELATED"/>
    <property type="match status" value="1"/>
</dbReference>
<evidence type="ECO:0000256" key="9">
    <source>
        <dbReference type="RuleBase" id="RU363066"/>
    </source>
</evidence>
<dbReference type="NCBIfam" id="TIGR01313">
    <property type="entry name" value="therm_gnt_kin"/>
    <property type="match status" value="1"/>
</dbReference>
<dbReference type="CDD" id="cd02021">
    <property type="entry name" value="GntK"/>
    <property type="match status" value="1"/>
</dbReference>
<evidence type="ECO:0000313" key="11">
    <source>
        <dbReference type="Proteomes" id="UP001266357"/>
    </source>
</evidence>
<dbReference type="GO" id="GO:0046316">
    <property type="term" value="F:gluconokinase activity"/>
    <property type="evidence" value="ECO:0007669"/>
    <property type="project" value="UniProtKB-EC"/>
</dbReference>
<accession>A0ABU3A1U2</accession>
<evidence type="ECO:0000256" key="6">
    <source>
        <dbReference type="ARBA" id="ARBA00022777"/>
    </source>
</evidence>
<keyword evidence="11" id="KW-1185">Reference proteome</keyword>
<evidence type="ECO:0000256" key="4">
    <source>
        <dbReference type="ARBA" id="ARBA00022679"/>
    </source>
</evidence>
<dbReference type="EMBL" id="JAVRIF010000004">
    <property type="protein sequence ID" value="MDT0603929.1"/>
    <property type="molecule type" value="Genomic_DNA"/>
</dbReference>
<proteinExistence type="inferred from homology"/>
<sequence>MPAQLILVMGVSGTGKSTIAKALAEQLDFTYLDADDFHNEQAKKMMADGQPINDDIRQAWITRILLFLADEHHSKTRFVLAYSGLKKSQRQRFQHLESQLNGIFLYGDSSVIAQRLSNRSGHFFSTTLLDSQFEALELPVENSDENIALIDINQPVDNILNQAKRVIALQQVTPQRNSA</sequence>
<dbReference type="Proteomes" id="UP001266357">
    <property type="component" value="Unassembled WGS sequence"/>
</dbReference>
<dbReference type="Pfam" id="PF13671">
    <property type="entry name" value="AAA_33"/>
    <property type="match status" value="1"/>
</dbReference>
<keyword evidence="4 9" id="KW-0808">Transferase</keyword>
<keyword evidence="5 9" id="KW-0547">Nucleotide-binding</keyword>
<evidence type="ECO:0000256" key="5">
    <source>
        <dbReference type="ARBA" id="ARBA00022741"/>
    </source>
</evidence>
<dbReference type="InterPro" id="IPR006001">
    <property type="entry name" value="Therm_gnt_kin"/>
</dbReference>
<comment type="caution">
    <text evidence="10">The sequence shown here is derived from an EMBL/GenBank/DDBJ whole genome shotgun (WGS) entry which is preliminary data.</text>
</comment>
<protein>
    <recommendedName>
        <fullName evidence="3 9">Gluconokinase</fullName>
        <ecNumber evidence="3 9">2.7.1.12</ecNumber>
    </recommendedName>
</protein>
<evidence type="ECO:0000256" key="8">
    <source>
        <dbReference type="ARBA" id="ARBA00048090"/>
    </source>
</evidence>
<dbReference type="Gene3D" id="3.40.50.300">
    <property type="entry name" value="P-loop containing nucleotide triphosphate hydrolases"/>
    <property type="match status" value="1"/>
</dbReference>
<evidence type="ECO:0000256" key="2">
    <source>
        <dbReference type="ARBA" id="ARBA00008420"/>
    </source>
</evidence>
<reference evidence="10 11" key="1">
    <citation type="submission" date="2023-09" db="EMBL/GenBank/DDBJ databases">
        <authorList>
            <person name="Rey-Velasco X."/>
        </authorList>
    </citation>
    <scope>NUCLEOTIDE SEQUENCE [LARGE SCALE GENOMIC DNA]</scope>
    <source>
        <strain evidence="10 11">W431</strain>
    </source>
</reference>
<organism evidence="10 11">
    <name type="scientific">Thalassotalea castellviae</name>
    <dbReference type="NCBI Taxonomy" id="3075612"/>
    <lineage>
        <taxon>Bacteria</taxon>
        <taxon>Pseudomonadati</taxon>
        <taxon>Pseudomonadota</taxon>
        <taxon>Gammaproteobacteria</taxon>
        <taxon>Alteromonadales</taxon>
        <taxon>Colwelliaceae</taxon>
        <taxon>Thalassotalea</taxon>
    </lineage>
</organism>
<evidence type="ECO:0000256" key="7">
    <source>
        <dbReference type="ARBA" id="ARBA00022840"/>
    </source>
</evidence>
<comment type="catalytic activity">
    <reaction evidence="8 9">
        <text>D-gluconate + ATP = 6-phospho-D-gluconate + ADP + H(+)</text>
        <dbReference type="Rhea" id="RHEA:19433"/>
        <dbReference type="ChEBI" id="CHEBI:15378"/>
        <dbReference type="ChEBI" id="CHEBI:18391"/>
        <dbReference type="ChEBI" id="CHEBI:30616"/>
        <dbReference type="ChEBI" id="CHEBI:58759"/>
        <dbReference type="ChEBI" id="CHEBI:456216"/>
        <dbReference type="EC" id="2.7.1.12"/>
    </reaction>
</comment>
<gene>
    <name evidence="10" type="ORF">RM573_10015</name>
</gene>
<keyword evidence="6 9" id="KW-0418">Kinase</keyword>
<evidence type="ECO:0000313" key="10">
    <source>
        <dbReference type="EMBL" id="MDT0603929.1"/>
    </source>
</evidence>
<keyword evidence="7 9" id="KW-0067">ATP-binding</keyword>